<dbReference type="Gene3D" id="3.20.20.30">
    <property type="entry name" value="Luciferase-like domain"/>
    <property type="match status" value="1"/>
</dbReference>
<dbReference type="PIRSF" id="PIRSF000337">
    <property type="entry name" value="NTA_MOA"/>
    <property type="match status" value="1"/>
</dbReference>
<name>A0ABU1I2C3_9MICO</name>
<keyword evidence="4" id="KW-0503">Monooxygenase</keyword>
<evidence type="ECO:0000313" key="8">
    <source>
        <dbReference type="EMBL" id="MDR6168041.1"/>
    </source>
</evidence>
<keyword evidence="2" id="KW-0288">FMN</keyword>
<dbReference type="PANTHER" id="PTHR30011">
    <property type="entry name" value="ALKANESULFONATE MONOOXYGENASE-RELATED"/>
    <property type="match status" value="1"/>
</dbReference>
<keyword evidence="9" id="KW-1185">Reference proteome</keyword>
<dbReference type="SUPFAM" id="SSF51679">
    <property type="entry name" value="Bacterial luciferase-like"/>
    <property type="match status" value="1"/>
</dbReference>
<reference evidence="8 9" key="1">
    <citation type="submission" date="2023-08" db="EMBL/GenBank/DDBJ databases">
        <title>Functional and genomic diversity of the sorghum phyllosphere microbiome.</title>
        <authorList>
            <person name="Shade A."/>
        </authorList>
    </citation>
    <scope>NUCLEOTIDE SEQUENCE [LARGE SCALE GENOMIC DNA]</scope>
    <source>
        <strain evidence="8 9">SORGH_AS_0919</strain>
    </source>
</reference>
<sequence>MTRGLGAARAEVDSGLMSHRIHLAVALERAGWHPAAWRAAGLSPRALTTPRHWTEQVRVLDRAGVTFATIEDALTLTDRSENADAPEPQRLHGRVDAVLLAAALAPLTHRIGLIPTVTTTHTEPFHVATGIQTLDFASRGRAGVRLVVGGSAAERANFGRRDEIDLETGFREAGEVADAIGRLWDSWQDDAIIRDAASGRFVDADRIHNIEFTGKFFSITGASIVPRSPQGRPIISVLAHQTVPFRLAAEHADVVFITPHDAASATGILAELDGAAAELRRSPERLRVFADVIVLIEETSAAARNALARLDGLAGAEFRSDARIIAGTPTEVAEHLRALAETGVDGVRLRPARQPDDVVAIADRLAPLLRATRVLRDDDAGTLRGRLGLPRPASRYATTSHDSAPAREKVAL</sequence>
<dbReference type="InterPro" id="IPR051260">
    <property type="entry name" value="Diverse_substr_monoxygenases"/>
</dbReference>
<evidence type="ECO:0000256" key="6">
    <source>
        <dbReference type="SAM" id="MobiDB-lite"/>
    </source>
</evidence>
<dbReference type="InterPro" id="IPR036661">
    <property type="entry name" value="Luciferase-like_sf"/>
</dbReference>
<dbReference type="Pfam" id="PF00296">
    <property type="entry name" value="Bac_luciferase"/>
    <property type="match status" value="1"/>
</dbReference>
<keyword evidence="3" id="KW-0560">Oxidoreductase</keyword>
<dbReference type="PANTHER" id="PTHR30011:SF16">
    <property type="entry name" value="C2H2 FINGER DOMAIN TRANSCRIPTION FACTOR (EUROFUNG)-RELATED"/>
    <property type="match status" value="1"/>
</dbReference>
<evidence type="ECO:0000313" key="9">
    <source>
        <dbReference type="Proteomes" id="UP001260188"/>
    </source>
</evidence>
<keyword evidence="1" id="KW-0285">Flavoprotein</keyword>
<dbReference type="InterPro" id="IPR016215">
    <property type="entry name" value="NTA_MOA"/>
</dbReference>
<evidence type="ECO:0000256" key="3">
    <source>
        <dbReference type="ARBA" id="ARBA00023002"/>
    </source>
</evidence>
<dbReference type="Proteomes" id="UP001260188">
    <property type="component" value="Unassembled WGS sequence"/>
</dbReference>
<comment type="similarity">
    <text evidence="5">Belongs to the NtaA/SnaA/DszA monooxygenase family.</text>
</comment>
<proteinExistence type="inferred from homology"/>
<gene>
    <name evidence="8" type="ORF">QE367_002245</name>
</gene>
<feature type="region of interest" description="Disordered" evidence="6">
    <location>
        <begin position="386"/>
        <end position="412"/>
    </location>
</feature>
<evidence type="ECO:0000256" key="2">
    <source>
        <dbReference type="ARBA" id="ARBA00022643"/>
    </source>
</evidence>
<evidence type="ECO:0000256" key="5">
    <source>
        <dbReference type="ARBA" id="ARBA00033748"/>
    </source>
</evidence>
<evidence type="ECO:0000259" key="7">
    <source>
        <dbReference type="Pfam" id="PF00296"/>
    </source>
</evidence>
<evidence type="ECO:0000256" key="4">
    <source>
        <dbReference type="ARBA" id="ARBA00023033"/>
    </source>
</evidence>
<feature type="domain" description="Luciferase-like" evidence="7">
    <location>
        <begin position="48"/>
        <end position="308"/>
    </location>
</feature>
<organism evidence="8 9">
    <name type="scientific">Microbacterium paludicola</name>
    <dbReference type="NCBI Taxonomy" id="300019"/>
    <lineage>
        <taxon>Bacteria</taxon>
        <taxon>Bacillati</taxon>
        <taxon>Actinomycetota</taxon>
        <taxon>Actinomycetes</taxon>
        <taxon>Micrococcales</taxon>
        <taxon>Microbacteriaceae</taxon>
        <taxon>Microbacterium</taxon>
    </lineage>
</organism>
<evidence type="ECO:0000256" key="1">
    <source>
        <dbReference type="ARBA" id="ARBA00022630"/>
    </source>
</evidence>
<protein>
    <submittedName>
        <fullName evidence="8">Alkanesulfonate monooxygenase SsuD/methylene tetrahydromethanopterin reductase-like flavin-dependent oxidoreductase (Luciferase family)</fullName>
    </submittedName>
</protein>
<accession>A0ABU1I2C3</accession>
<dbReference type="InterPro" id="IPR011251">
    <property type="entry name" value="Luciferase-like_dom"/>
</dbReference>
<dbReference type="EMBL" id="JAVIZA010000001">
    <property type="protein sequence ID" value="MDR6168041.1"/>
    <property type="molecule type" value="Genomic_DNA"/>
</dbReference>
<comment type="caution">
    <text evidence="8">The sequence shown here is derived from an EMBL/GenBank/DDBJ whole genome shotgun (WGS) entry which is preliminary data.</text>
</comment>